<reference evidence="1" key="1">
    <citation type="journal article" date="2020" name="Stud. Mycol.">
        <title>101 Dothideomycetes genomes: a test case for predicting lifestyles and emergence of pathogens.</title>
        <authorList>
            <person name="Haridas S."/>
            <person name="Albert R."/>
            <person name="Binder M."/>
            <person name="Bloem J."/>
            <person name="Labutti K."/>
            <person name="Salamov A."/>
            <person name="Andreopoulos B."/>
            <person name="Baker S."/>
            <person name="Barry K."/>
            <person name="Bills G."/>
            <person name="Bluhm B."/>
            <person name="Cannon C."/>
            <person name="Castanera R."/>
            <person name="Culley D."/>
            <person name="Daum C."/>
            <person name="Ezra D."/>
            <person name="Gonzalez J."/>
            <person name="Henrissat B."/>
            <person name="Kuo A."/>
            <person name="Liang C."/>
            <person name="Lipzen A."/>
            <person name="Lutzoni F."/>
            <person name="Magnuson J."/>
            <person name="Mondo S."/>
            <person name="Nolan M."/>
            <person name="Ohm R."/>
            <person name="Pangilinan J."/>
            <person name="Park H.-J."/>
            <person name="Ramirez L."/>
            <person name="Alfaro M."/>
            <person name="Sun H."/>
            <person name="Tritt A."/>
            <person name="Yoshinaga Y."/>
            <person name="Zwiers L.-H."/>
            <person name="Turgeon B."/>
            <person name="Goodwin S."/>
            <person name="Spatafora J."/>
            <person name="Crous P."/>
            <person name="Grigoriev I."/>
        </authorList>
    </citation>
    <scope>NUCLEOTIDE SEQUENCE</scope>
    <source>
        <strain evidence="1">CBS 122367</strain>
    </source>
</reference>
<dbReference type="EMBL" id="MU005579">
    <property type="protein sequence ID" value="KAF2685396.1"/>
    <property type="molecule type" value="Genomic_DNA"/>
</dbReference>
<sequence>MGEAYVFKQYHFLLLDLLKFQNDFDAAFNMLTGELGSFPLVPEPSLRRIFIKLKKDYVNDMGGQRDLGDFAVIGACFDPRVAPKTDLRPLYWTHFHLGYVANKLRGQYAYLSVRILPSGWHSAQQFHRQPRPRLHLTLLPKSLLRPARSEVSKGRWSALLQASGEERCDARSRTPPEIAVSGPSITILREELFISMRRPG</sequence>
<dbReference type="OrthoDB" id="3767862at2759"/>
<protein>
    <submittedName>
        <fullName evidence="1">Uncharacterized protein</fullName>
    </submittedName>
</protein>
<dbReference type="Proteomes" id="UP000799291">
    <property type="component" value="Unassembled WGS sequence"/>
</dbReference>
<accession>A0A6G1J4F2</accession>
<organism evidence="1 2">
    <name type="scientific">Lentithecium fluviatile CBS 122367</name>
    <dbReference type="NCBI Taxonomy" id="1168545"/>
    <lineage>
        <taxon>Eukaryota</taxon>
        <taxon>Fungi</taxon>
        <taxon>Dikarya</taxon>
        <taxon>Ascomycota</taxon>
        <taxon>Pezizomycotina</taxon>
        <taxon>Dothideomycetes</taxon>
        <taxon>Pleosporomycetidae</taxon>
        <taxon>Pleosporales</taxon>
        <taxon>Massarineae</taxon>
        <taxon>Lentitheciaceae</taxon>
        <taxon>Lentithecium</taxon>
    </lineage>
</organism>
<evidence type="ECO:0000313" key="2">
    <source>
        <dbReference type="Proteomes" id="UP000799291"/>
    </source>
</evidence>
<evidence type="ECO:0000313" key="1">
    <source>
        <dbReference type="EMBL" id="KAF2685396.1"/>
    </source>
</evidence>
<proteinExistence type="predicted"/>
<gene>
    <name evidence="1" type="ORF">K458DRAFT_388277</name>
</gene>
<keyword evidence="2" id="KW-1185">Reference proteome</keyword>
<dbReference type="AlphaFoldDB" id="A0A6G1J4F2"/>
<name>A0A6G1J4F2_9PLEO</name>